<protein>
    <submittedName>
        <fullName evidence="4">Uncharacterized protein</fullName>
    </submittedName>
</protein>
<keyword evidence="2" id="KW-0472">Membrane</keyword>
<reference evidence="3 5" key="1">
    <citation type="submission" date="2015-07" db="EMBL/GenBank/DDBJ databases">
        <title>Draft Genome Sequence of Streptomyces antibioticus, IMRU 3720 reveals insights in the evolution of actinomycin biosynthetic gene clusters in Streptomyces.</title>
        <authorList>
            <person name="Crnovcic I."/>
            <person name="Ruckert C."/>
            <person name="Kalinowksi J."/>
            <person name="Keller U."/>
        </authorList>
    </citation>
    <scope>NUCLEOTIDE SEQUENCE [LARGE SCALE GENOMIC DNA]</scope>
    <source>
        <strain evidence="3 5">DSM 41481</strain>
    </source>
</reference>
<sequence>MITPADDFADGPDDLDPDDPLTVVLRPPPAGRLAPPPGRYEEIRRGAARRRGLRAAAGAAATCVIAGLAVLLPLRLLADDAPGAPTAPLAPPPATRPSVSPSPPAVTDRATAVPSQGTGDRDARGATDAPRPVPSPSLPETSVPRETQGRDLRRATTPADRSPTSR</sequence>
<evidence type="ECO:0000313" key="6">
    <source>
        <dbReference type="Proteomes" id="UP000502504"/>
    </source>
</evidence>
<evidence type="ECO:0000256" key="1">
    <source>
        <dbReference type="SAM" id="MobiDB-lite"/>
    </source>
</evidence>
<dbReference type="Proteomes" id="UP000502504">
    <property type="component" value="Chromosome"/>
</dbReference>
<evidence type="ECO:0000313" key="3">
    <source>
        <dbReference type="EMBL" id="OOQ48790.1"/>
    </source>
</evidence>
<feature type="compositionally biased region" description="Acidic residues" evidence="1">
    <location>
        <begin position="7"/>
        <end position="19"/>
    </location>
</feature>
<keyword evidence="2" id="KW-1133">Transmembrane helix</keyword>
<keyword evidence="5" id="KW-1185">Reference proteome</keyword>
<name>A0AAE7CMZ6_STRAT</name>
<dbReference type="EMBL" id="LHQL01000013">
    <property type="protein sequence ID" value="OOQ48790.1"/>
    <property type="molecule type" value="Genomic_DNA"/>
</dbReference>
<feature type="region of interest" description="Disordered" evidence="1">
    <location>
        <begin position="79"/>
        <end position="166"/>
    </location>
</feature>
<evidence type="ECO:0000256" key="2">
    <source>
        <dbReference type="SAM" id="Phobius"/>
    </source>
</evidence>
<dbReference type="EMBL" id="CP050692">
    <property type="protein sequence ID" value="QIT46927.1"/>
    <property type="molecule type" value="Genomic_DNA"/>
</dbReference>
<accession>A0AAE7CMZ6</accession>
<gene>
    <name evidence="3" type="ORF">AFM16_27695</name>
    <name evidence="4" type="ORF">HCX60_28190</name>
</gene>
<dbReference type="RefSeq" id="WP_107419166.1">
    <property type="nucleotide sequence ID" value="NZ_CM007717.1"/>
</dbReference>
<proteinExistence type="predicted"/>
<feature type="compositionally biased region" description="Pro residues" evidence="1">
    <location>
        <begin position="26"/>
        <end position="38"/>
    </location>
</feature>
<dbReference type="Proteomes" id="UP000190306">
    <property type="component" value="Chromosome"/>
</dbReference>
<evidence type="ECO:0000313" key="4">
    <source>
        <dbReference type="EMBL" id="QIT46927.1"/>
    </source>
</evidence>
<feature type="region of interest" description="Disordered" evidence="1">
    <location>
        <begin position="1"/>
        <end position="54"/>
    </location>
</feature>
<dbReference type="AlphaFoldDB" id="A0AAE7CMZ6"/>
<reference evidence="4 6" key="2">
    <citation type="submission" date="2020-03" db="EMBL/GenBank/DDBJ databases">
        <title>Is there a link between lipid content and antibiotic production in Streptomyces?</title>
        <authorList>
            <person name="David M."/>
            <person name="Lejeune C."/>
            <person name="Abreu S."/>
            <person name="Thibessard A."/>
            <person name="Leblond P."/>
            <person name="Chaminade P."/>
            <person name="Virolle M.-J."/>
        </authorList>
    </citation>
    <scope>NUCLEOTIDE SEQUENCE [LARGE SCALE GENOMIC DNA]</scope>
    <source>
        <strain evidence="4 6">DSM 41481</strain>
    </source>
</reference>
<feature type="transmembrane region" description="Helical" evidence="2">
    <location>
        <begin position="53"/>
        <end position="74"/>
    </location>
</feature>
<evidence type="ECO:0000313" key="5">
    <source>
        <dbReference type="Proteomes" id="UP000190306"/>
    </source>
</evidence>
<organism evidence="4 6">
    <name type="scientific">Streptomyces antibioticus</name>
    <dbReference type="NCBI Taxonomy" id="1890"/>
    <lineage>
        <taxon>Bacteria</taxon>
        <taxon>Bacillati</taxon>
        <taxon>Actinomycetota</taxon>
        <taxon>Actinomycetes</taxon>
        <taxon>Kitasatosporales</taxon>
        <taxon>Streptomycetaceae</taxon>
        <taxon>Streptomyces</taxon>
    </lineage>
</organism>
<feature type="compositionally biased region" description="Pro residues" evidence="1">
    <location>
        <begin position="88"/>
        <end position="104"/>
    </location>
</feature>
<keyword evidence="2" id="KW-0812">Transmembrane</keyword>